<sequence length="106" mass="12361">MGHLIGSLLGIITFVLLLRWYERRKFKLFPFIVEVIATGILFAIGYAISNYLSKSVHISIPLYNRIPEDIKKWFWFTIFFIGCCTLSIKSWIHFNKIKRSKGSNSS</sequence>
<evidence type="ECO:0000256" key="1">
    <source>
        <dbReference type="SAM" id="Phobius"/>
    </source>
</evidence>
<dbReference type="EMBL" id="JBHSFW010000021">
    <property type="protein sequence ID" value="MFC4620400.1"/>
    <property type="molecule type" value="Genomic_DNA"/>
</dbReference>
<name>A0ABV9GSZ9_9BACL</name>
<keyword evidence="3" id="KW-1185">Reference proteome</keyword>
<proteinExistence type="predicted"/>
<dbReference type="RefSeq" id="WP_376847512.1">
    <property type="nucleotide sequence ID" value="NZ_JBHSFW010000021.1"/>
</dbReference>
<dbReference type="Proteomes" id="UP001596022">
    <property type="component" value="Unassembled WGS sequence"/>
</dbReference>
<keyword evidence="1" id="KW-0472">Membrane</keyword>
<keyword evidence="1" id="KW-1133">Transmembrane helix</keyword>
<reference evidence="3" key="1">
    <citation type="journal article" date="2019" name="Int. J. Syst. Evol. Microbiol.">
        <title>The Global Catalogue of Microorganisms (GCM) 10K type strain sequencing project: providing services to taxonomists for standard genome sequencing and annotation.</title>
        <authorList>
            <consortium name="The Broad Institute Genomics Platform"/>
            <consortium name="The Broad Institute Genome Sequencing Center for Infectious Disease"/>
            <person name="Wu L."/>
            <person name="Ma J."/>
        </authorList>
    </citation>
    <scope>NUCLEOTIDE SEQUENCE [LARGE SCALE GENOMIC DNA]</scope>
    <source>
        <strain evidence="3">CGMCC 1.16306</strain>
    </source>
</reference>
<feature type="transmembrane region" description="Helical" evidence="1">
    <location>
        <begin position="6"/>
        <end position="21"/>
    </location>
</feature>
<gene>
    <name evidence="2" type="ORF">ACFO4N_17000</name>
</gene>
<comment type="caution">
    <text evidence="2">The sequence shown here is derived from an EMBL/GenBank/DDBJ whole genome shotgun (WGS) entry which is preliminary data.</text>
</comment>
<feature type="transmembrane region" description="Helical" evidence="1">
    <location>
        <begin position="28"/>
        <end position="53"/>
    </location>
</feature>
<accession>A0ABV9GSZ9</accession>
<evidence type="ECO:0000313" key="2">
    <source>
        <dbReference type="EMBL" id="MFC4620400.1"/>
    </source>
</evidence>
<feature type="transmembrane region" description="Helical" evidence="1">
    <location>
        <begin position="73"/>
        <end position="92"/>
    </location>
</feature>
<evidence type="ECO:0000313" key="3">
    <source>
        <dbReference type="Proteomes" id="UP001596022"/>
    </source>
</evidence>
<protein>
    <submittedName>
        <fullName evidence="2">Uncharacterized protein</fullName>
    </submittedName>
</protein>
<organism evidence="2 3">
    <name type="scientific">Camelliibacillus cellulosilyticus</name>
    <dbReference type="NCBI Taxonomy" id="2174486"/>
    <lineage>
        <taxon>Bacteria</taxon>
        <taxon>Bacillati</taxon>
        <taxon>Bacillota</taxon>
        <taxon>Bacilli</taxon>
        <taxon>Bacillales</taxon>
        <taxon>Sporolactobacillaceae</taxon>
        <taxon>Camelliibacillus</taxon>
    </lineage>
</organism>
<keyword evidence="1" id="KW-0812">Transmembrane</keyword>